<comment type="function">
    <text evidence="12">Required for formation of the rod structure in the basal body of the flagellar apparatus. Together with FliI and FliH, may constitute the export apparatus of flagellin.</text>
</comment>
<dbReference type="PANTHER" id="PTHR30531">
    <property type="entry name" value="FLAGELLAR BIOSYNTHETIC PROTEIN FLHB"/>
    <property type="match status" value="1"/>
</dbReference>
<keyword evidence="8 12" id="KW-0653">Protein transport</keyword>
<organism evidence="14 15">
    <name type="scientific">Gordoniibacillus kamchatkensis</name>
    <dbReference type="NCBI Taxonomy" id="1590651"/>
    <lineage>
        <taxon>Bacteria</taxon>
        <taxon>Bacillati</taxon>
        <taxon>Bacillota</taxon>
        <taxon>Bacilli</taxon>
        <taxon>Bacillales</taxon>
        <taxon>Paenibacillaceae</taxon>
        <taxon>Gordoniibacillus</taxon>
    </lineage>
</organism>
<keyword evidence="9 12" id="KW-1133">Transmembrane helix</keyword>
<comment type="similarity">
    <text evidence="2 12">Belongs to the type III secretion exporter family.</text>
</comment>
<keyword evidence="4 12" id="KW-0813">Transport</keyword>
<feature type="compositionally biased region" description="Basic and acidic residues" evidence="13">
    <location>
        <begin position="1"/>
        <end position="20"/>
    </location>
</feature>
<comment type="subcellular location">
    <subcellularLocation>
        <location evidence="1">Cell membrane</location>
        <topology evidence="1">Multi-pass membrane protein</topology>
    </subcellularLocation>
</comment>
<evidence type="ECO:0000256" key="13">
    <source>
        <dbReference type="SAM" id="MobiDB-lite"/>
    </source>
</evidence>
<keyword evidence="7 12" id="KW-1005">Bacterial flagellum biogenesis</keyword>
<comment type="caution">
    <text evidence="14">The sequence shown here is derived from an EMBL/GenBank/DDBJ whole genome shotgun (WGS) entry which is preliminary data.</text>
</comment>
<keyword evidence="10 12" id="KW-0472">Membrane</keyword>
<evidence type="ECO:0000256" key="8">
    <source>
        <dbReference type="ARBA" id="ARBA00022927"/>
    </source>
</evidence>
<proteinExistence type="inferred from homology"/>
<keyword evidence="14" id="KW-0282">Flagellum</keyword>
<evidence type="ECO:0000256" key="5">
    <source>
        <dbReference type="ARBA" id="ARBA00022475"/>
    </source>
</evidence>
<dbReference type="Gene3D" id="3.40.1690.10">
    <property type="entry name" value="secretion proteins EscU"/>
    <property type="match status" value="1"/>
</dbReference>
<evidence type="ECO:0000313" key="15">
    <source>
        <dbReference type="Proteomes" id="UP000031967"/>
    </source>
</evidence>
<evidence type="ECO:0000256" key="6">
    <source>
        <dbReference type="ARBA" id="ARBA00022692"/>
    </source>
</evidence>
<accession>A0ABR5AE60</accession>
<keyword evidence="15" id="KW-1185">Reference proteome</keyword>
<evidence type="ECO:0000256" key="9">
    <source>
        <dbReference type="ARBA" id="ARBA00022989"/>
    </source>
</evidence>
<dbReference type="InterPro" id="IPR006136">
    <property type="entry name" value="FlhB"/>
</dbReference>
<evidence type="ECO:0000256" key="10">
    <source>
        <dbReference type="ARBA" id="ARBA00023136"/>
    </source>
</evidence>
<dbReference type="Proteomes" id="UP000031967">
    <property type="component" value="Unassembled WGS sequence"/>
</dbReference>
<evidence type="ECO:0000256" key="4">
    <source>
        <dbReference type="ARBA" id="ARBA00022448"/>
    </source>
</evidence>
<keyword evidence="6 12" id="KW-0812">Transmembrane</keyword>
<feature type="region of interest" description="Disordered" evidence="13">
    <location>
        <begin position="219"/>
        <end position="238"/>
    </location>
</feature>
<evidence type="ECO:0000256" key="1">
    <source>
        <dbReference type="ARBA" id="ARBA00004651"/>
    </source>
</evidence>
<dbReference type="Gene3D" id="6.10.250.2080">
    <property type="match status" value="1"/>
</dbReference>
<dbReference type="NCBIfam" id="TIGR00328">
    <property type="entry name" value="flhB"/>
    <property type="match status" value="1"/>
</dbReference>
<keyword evidence="11 12" id="KW-1006">Bacterial flagellum protein export</keyword>
<dbReference type="SUPFAM" id="SSF160544">
    <property type="entry name" value="EscU C-terminal domain-like"/>
    <property type="match status" value="1"/>
</dbReference>
<feature type="transmembrane region" description="Helical" evidence="12">
    <location>
        <begin position="143"/>
        <end position="161"/>
    </location>
</feature>
<dbReference type="PANTHER" id="PTHR30531:SF12">
    <property type="entry name" value="FLAGELLAR BIOSYNTHETIC PROTEIN FLHB"/>
    <property type="match status" value="1"/>
</dbReference>
<name>A0ABR5AE60_9BACL</name>
<dbReference type="EMBL" id="JXAK01000041">
    <property type="protein sequence ID" value="KIL39261.1"/>
    <property type="molecule type" value="Genomic_DNA"/>
</dbReference>
<feature type="transmembrane region" description="Helical" evidence="12">
    <location>
        <begin position="87"/>
        <end position="115"/>
    </location>
</feature>
<keyword evidence="14" id="KW-0969">Cilium</keyword>
<keyword evidence="14" id="KW-0966">Cell projection</keyword>
<dbReference type="PRINTS" id="PR00950">
    <property type="entry name" value="TYPE3IMSPROT"/>
</dbReference>
<gene>
    <name evidence="12" type="primary">flhB</name>
    <name evidence="14" type="ORF">SD70_21410</name>
</gene>
<evidence type="ECO:0000256" key="11">
    <source>
        <dbReference type="ARBA" id="ARBA00023225"/>
    </source>
</evidence>
<evidence type="ECO:0000313" key="14">
    <source>
        <dbReference type="EMBL" id="KIL39261.1"/>
    </source>
</evidence>
<protein>
    <recommendedName>
        <fullName evidence="3 12">Flagellar biosynthetic protein FlhB</fullName>
    </recommendedName>
</protein>
<feature type="compositionally biased region" description="Basic and acidic residues" evidence="13">
    <location>
        <begin position="219"/>
        <end position="231"/>
    </location>
</feature>
<evidence type="ECO:0000256" key="7">
    <source>
        <dbReference type="ARBA" id="ARBA00022795"/>
    </source>
</evidence>
<feature type="transmembrane region" description="Helical" evidence="12">
    <location>
        <begin position="30"/>
        <end position="49"/>
    </location>
</feature>
<reference evidence="14 15" key="1">
    <citation type="submission" date="2014-12" db="EMBL/GenBank/DDBJ databases">
        <title>Draft genome sequence of Paenibacillus kamchatkensis strain B-2647.</title>
        <authorList>
            <person name="Karlyshev A.V."/>
            <person name="Kudryashova E.B."/>
        </authorList>
    </citation>
    <scope>NUCLEOTIDE SEQUENCE [LARGE SCALE GENOMIC DNA]</scope>
    <source>
        <strain evidence="14 15">VKM B-2647</strain>
    </source>
</reference>
<sequence>MFAGEKTEKATPKKRGEARNKGQVPKSQEIIGAFVLLFTFLILGVYGLTFHSRLQAMMGTLLEHDLTMAVTSENVRALFLRLSVQGLWLLTPIFLVTIVIAFAGNYFQVGFLFILEPLKPKFSKLNPIEGAKRMFTIRTLVDFLKSVIKMAIIGSVIYMTLWGERAHLMELSRAPLQSSFAYVASLVFSLGVKIGVTLVILGAFDLFYQRYEHEKSLKMSKQDVKDEHKNAEGNPQIKGKIREKQRRLALQRMMQEVPKADVVITNPTHFAVALQYEAGKMEAPTVIAKGADYVALKIREVANANNIMTMENKPLARALYSQVEIGQTIPAELFQAVAEVLAYVYKIKGRTKANA</sequence>
<dbReference type="InterPro" id="IPR029025">
    <property type="entry name" value="T3SS_substrate_exporter_C"/>
</dbReference>
<evidence type="ECO:0000256" key="2">
    <source>
        <dbReference type="ARBA" id="ARBA00010690"/>
    </source>
</evidence>
<feature type="transmembrane region" description="Helical" evidence="12">
    <location>
        <begin position="181"/>
        <end position="208"/>
    </location>
</feature>
<dbReference type="Pfam" id="PF01312">
    <property type="entry name" value="Bac_export_2"/>
    <property type="match status" value="1"/>
</dbReference>
<evidence type="ECO:0000256" key="3">
    <source>
        <dbReference type="ARBA" id="ARBA00021622"/>
    </source>
</evidence>
<evidence type="ECO:0000256" key="12">
    <source>
        <dbReference type="RuleBase" id="RU364091"/>
    </source>
</evidence>
<keyword evidence="5 12" id="KW-1003">Cell membrane</keyword>
<dbReference type="RefSeq" id="WP_041049619.1">
    <property type="nucleotide sequence ID" value="NZ_JXAK01000041.1"/>
</dbReference>
<feature type="region of interest" description="Disordered" evidence="13">
    <location>
        <begin position="1"/>
        <end position="21"/>
    </location>
</feature>
<dbReference type="InterPro" id="IPR006135">
    <property type="entry name" value="T3SS_substrate_exporter"/>
</dbReference>